<keyword evidence="2" id="KW-1185">Reference proteome</keyword>
<dbReference type="Pfam" id="PF14125">
    <property type="entry name" value="DUF4292"/>
    <property type="match status" value="1"/>
</dbReference>
<name>A0A2S5A9L1_9SPHI</name>
<proteinExistence type="predicted"/>
<organism evidence="1 2">
    <name type="scientific">Solitalea longa</name>
    <dbReference type="NCBI Taxonomy" id="2079460"/>
    <lineage>
        <taxon>Bacteria</taxon>
        <taxon>Pseudomonadati</taxon>
        <taxon>Bacteroidota</taxon>
        <taxon>Sphingobacteriia</taxon>
        <taxon>Sphingobacteriales</taxon>
        <taxon>Sphingobacteriaceae</taxon>
        <taxon>Solitalea</taxon>
    </lineage>
</organism>
<dbReference type="EMBL" id="PQVF01000001">
    <property type="protein sequence ID" value="POY39270.1"/>
    <property type="molecule type" value="Genomic_DNA"/>
</dbReference>
<sequence>MIKPYTNKFILILLVLGLFTSACRPKKAIVETGPLNKKELTELEKAKIRFEKQSDSAELAFDYFSGKAKAVISTDGRDDNATINLRIKKDEIIWASVSAFGFEAARAFITPDSVKVLVRLGKNSYINKGFDYIQQLTNKKVDFKTLQAILVGNKVRNFSSSKDDFKIEDLFYIITGEQEGLKYKFNYNNQFKTDNFSIDNSSPDQHLIVSYGNYSTYNSNLVPLELSISSQTGDKKLGVYLRYNKITVNEPLEFPFSVPKRFN</sequence>
<evidence type="ECO:0000313" key="2">
    <source>
        <dbReference type="Proteomes" id="UP000236893"/>
    </source>
</evidence>
<dbReference type="RefSeq" id="WP_103787372.1">
    <property type="nucleotide sequence ID" value="NZ_PQVF01000001.1"/>
</dbReference>
<comment type="caution">
    <text evidence="1">The sequence shown here is derived from an EMBL/GenBank/DDBJ whole genome shotgun (WGS) entry which is preliminary data.</text>
</comment>
<gene>
    <name evidence="1" type="ORF">C3K47_01885</name>
</gene>
<evidence type="ECO:0000313" key="1">
    <source>
        <dbReference type="EMBL" id="POY39270.1"/>
    </source>
</evidence>
<accession>A0A2S5A9L1</accession>
<dbReference type="Proteomes" id="UP000236893">
    <property type="component" value="Unassembled WGS sequence"/>
</dbReference>
<dbReference type="OrthoDB" id="849114at2"/>
<dbReference type="InterPro" id="IPR025634">
    <property type="entry name" value="DUF4292"/>
</dbReference>
<dbReference type="PROSITE" id="PS51257">
    <property type="entry name" value="PROKAR_LIPOPROTEIN"/>
    <property type="match status" value="1"/>
</dbReference>
<protein>
    <recommendedName>
        <fullName evidence="3">DUF4292 domain-containing protein</fullName>
    </recommendedName>
</protein>
<reference evidence="1 2" key="1">
    <citation type="submission" date="2018-01" db="EMBL/GenBank/DDBJ databases">
        <authorList>
            <person name="Gaut B.S."/>
            <person name="Morton B.R."/>
            <person name="Clegg M.T."/>
            <person name="Duvall M.R."/>
        </authorList>
    </citation>
    <scope>NUCLEOTIDE SEQUENCE [LARGE SCALE GENOMIC DNA]</scope>
    <source>
        <strain evidence="1 2">HR-AV</strain>
    </source>
</reference>
<dbReference type="AlphaFoldDB" id="A0A2S5A9L1"/>
<evidence type="ECO:0008006" key="3">
    <source>
        <dbReference type="Google" id="ProtNLM"/>
    </source>
</evidence>